<dbReference type="STRING" id="3775.A0A1Q3B8V2"/>
<evidence type="ECO:0000313" key="3">
    <source>
        <dbReference type="Proteomes" id="UP000187406"/>
    </source>
</evidence>
<proteinExistence type="predicted"/>
<feature type="compositionally biased region" description="Polar residues" evidence="1">
    <location>
        <begin position="298"/>
        <end position="322"/>
    </location>
</feature>
<feature type="compositionally biased region" description="Basic and acidic residues" evidence="1">
    <location>
        <begin position="238"/>
        <end position="247"/>
    </location>
</feature>
<dbReference type="InParanoid" id="A0A1Q3B8V2"/>
<feature type="compositionally biased region" description="Polar residues" evidence="1">
    <location>
        <begin position="55"/>
        <end position="69"/>
    </location>
</feature>
<feature type="region of interest" description="Disordered" evidence="1">
    <location>
        <begin position="1"/>
        <end position="135"/>
    </location>
</feature>
<dbReference type="Proteomes" id="UP000187406">
    <property type="component" value="Unassembled WGS sequence"/>
</dbReference>
<feature type="compositionally biased region" description="Polar residues" evidence="1">
    <location>
        <begin position="194"/>
        <end position="207"/>
    </location>
</feature>
<keyword evidence="3" id="KW-1185">Reference proteome</keyword>
<dbReference type="PANTHER" id="PTHR33673">
    <property type="entry name" value="SUPPRESSOR SRP40-LIKE PROTEIN"/>
    <property type="match status" value="1"/>
</dbReference>
<sequence length="343" mass="36815">MESGHGIGPDSDMRADPATTLSTDKDDQITPGKKLSSSSSSSSSLHEDPLIGLDTNETNKSTVDATTESPPGHGKDSSTQSASLCSEEDIPVSSMPRHEQHSDGAAAAAESPATQEMKRPDNDSTPSSSSYRIPSSVFARTISTAPVEWSTASNESLFSIHMGNMSFTRDHYMYKSGELGLFNEYNNNIPRSSVDYSSNQPPTNKSTELVPKYGSNLGGGFDVTEAAAAEMMREVIRENEEGRRRENSAPMKEPSCSATPSDNSVEGARAKSFAFPILTGNGDKTGSSNQNKEKGKQHSQSQPETPTVTPKSEPQQTPETTSWIPKVNWGKCLSCFSCCSFCS</sequence>
<name>A0A1Q3B8V2_CEPFO</name>
<dbReference type="PANTHER" id="PTHR33673:SF38">
    <property type="entry name" value="CHROMODOMAIN-HELICASE-DNA-BINDING PROTEIN 7-LIKE"/>
    <property type="match status" value="1"/>
</dbReference>
<gene>
    <name evidence="2" type="ORF">CFOL_v3_07918</name>
</gene>
<dbReference type="AlphaFoldDB" id="A0A1Q3B8V2"/>
<comment type="caution">
    <text evidence="2">The sequence shown here is derived from an EMBL/GenBank/DDBJ whole genome shotgun (WGS) entry which is preliminary data.</text>
</comment>
<accession>A0A1Q3B8V2</accession>
<evidence type="ECO:0000313" key="2">
    <source>
        <dbReference type="EMBL" id="GAV64400.1"/>
    </source>
</evidence>
<evidence type="ECO:0000256" key="1">
    <source>
        <dbReference type="SAM" id="MobiDB-lite"/>
    </source>
</evidence>
<feature type="compositionally biased region" description="Low complexity" evidence="1">
    <location>
        <begin position="124"/>
        <end position="135"/>
    </location>
</feature>
<dbReference type="EMBL" id="BDDD01000345">
    <property type="protein sequence ID" value="GAV64400.1"/>
    <property type="molecule type" value="Genomic_DNA"/>
</dbReference>
<feature type="region of interest" description="Disordered" evidence="1">
    <location>
        <begin position="194"/>
        <end position="213"/>
    </location>
</feature>
<organism evidence="2 3">
    <name type="scientific">Cephalotus follicularis</name>
    <name type="common">Albany pitcher plant</name>
    <dbReference type="NCBI Taxonomy" id="3775"/>
    <lineage>
        <taxon>Eukaryota</taxon>
        <taxon>Viridiplantae</taxon>
        <taxon>Streptophyta</taxon>
        <taxon>Embryophyta</taxon>
        <taxon>Tracheophyta</taxon>
        <taxon>Spermatophyta</taxon>
        <taxon>Magnoliopsida</taxon>
        <taxon>eudicotyledons</taxon>
        <taxon>Gunneridae</taxon>
        <taxon>Pentapetalae</taxon>
        <taxon>rosids</taxon>
        <taxon>fabids</taxon>
        <taxon>Oxalidales</taxon>
        <taxon>Cephalotaceae</taxon>
        <taxon>Cephalotus</taxon>
    </lineage>
</organism>
<feature type="region of interest" description="Disordered" evidence="1">
    <location>
        <begin position="238"/>
        <end position="322"/>
    </location>
</feature>
<protein>
    <submittedName>
        <fullName evidence="2">Uncharacterized protein</fullName>
    </submittedName>
</protein>
<dbReference type="OrthoDB" id="1707722at2759"/>
<reference evidence="3" key="1">
    <citation type="submission" date="2016-04" db="EMBL/GenBank/DDBJ databases">
        <title>Cephalotus genome sequencing.</title>
        <authorList>
            <person name="Fukushima K."/>
            <person name="Hasebe M."/>
            <person name="Fang X."/>
        </authorList>
    </citation>
    <scope>NUCLEOTIDE SEQUENCE [LARGE SCALE GENOMIC DNA]</scope>
    <source>
        <strain evidence="3">cv. St1</strain>
    </source>
</reference>